<dbReference type="SMART" id="SM00354">
    <property type="entry name" value="HTH_LACI"/>
    <property type="match status" value="1"/>
</dbReference>
<dbReference type="InterPro" id="IPR010982">
    <property type="entry name" value="Lambda_DNA-bd_dom_sf"/>
</dbReference>
<dbReference type="PROSITE" id="PS00356">
    <property type="entry name" value="HTH_LACI_1"/>
    <property type="match status" value="1"/>
</dbReference>
<dbReference type="InterPro" id="IPR046335">
    <property type="entry name" value="LacI/GalR-like_sensor"/>
</dbReference>
<evidence type="ECO:0000313" key="5">
    <source>
        <dbReference type="EMBL" id="TDF92241.1"/>
    </source>
</evidence>
<dbReference type="Gene3D" id="3.40.50.2300">
    <property type="match status" value="2"/>
</dbReference>
<dbReference type="EMBL" id="SMRU01000024">
    <property type="protein sequence ID" value="TDF92241.1"/>
    <property type="molecule type" value="Genomic_DNA"/>
</dbReference>
<dbReference type="GO" id="GO:0003700">
    <property type="term" value="F:DNA-binding transcription factor activity"/>
    <property type="evidence" value="ECO:0007669"/>
    <property type="project" value="TreeGrafter"/>
</dbReference>
<dbReference type="PANTHER" id="PTHR30146">
    <property type="entry name" value="LACI-RELATED TRANSCRIPTIONAL REPRESSOR"/>
    <property type="match status" value="1"/>
</dbReference>
<dbReference type="Pfam" id="PF13377">
    <property type="entry name" value="Peripla_BP_3"/>
    <property type="match status" value="1"/>
</dbReference>
<dbReference type="CDD" id="cd01392">
    <property type="entry name" value="HTH_LacI"/>
    <property type="match status" value="1"/>
</dbReference>
<reference evidence="5 6" key="1">
    <citation type="submission" date="2019-03" db="EMBL/GenBank/DDBJ databases">
        <title>Whole genome sequence of Arthrobacter sp JH1-1.</title>
        <authorList>
            <person name="Trinh H.N."/>
        </authorList>
    </citation>
    <scope>NUCLEOTIDE SEQUENCE [LARGE SCALE GENOMIC DNA]</scope>
    <source>
        <strain evidence="5 6">JH1-1</strain>
    </source>
</reference>
<dbReference type="RefSeq" id="WP_133205716.1">
    <property type="nucleotide sequence ID" value="NZ_SMRU01000024.1"/>
</dbReference>
<comment type="caution">
    <text evidence="5">The sequence shown here is derived from an EMBL/GenBank/DDBJ whole genome shotgun (WGS) entry which is preliminary data.</text>
</comment>
<evidence type="ECO:0000259" key="4">
    <source>
        <dbReference type="PROSITE" id="PS50932"/>
    </source>
</evidence>
<keyword evidence="2" id="KW-0238">DNA-binding</keyword>
<keyword evidence="3" id="KW-0804">Transcription</keyword>
<dbReference type="OrthoDB" id="252678at2"/>
<dbReference type="Proteomes" id="UP000295511">
    <property type="component" value="Unassembled WGS sequence"/>
</dbReference>
<dbReference type="PANTHER" id="PTHR30146:SF153">
    <property type="entry name" value="LACTOSE OPERON REPRESSOR"/>
    <property type="match status" value="1"/>
</dbReference>
<keyword evidence="6" id="KW-1185">Reference proteome</keyword>
<evidence type="ECO:0000256" key="3">
    <source>
        <dbReference type="ARBA" id="ARBA00023163"/>
    </source>
</evidence>
<evidence type="ECO:0000313" key="6">
    <source>
        <dbReference type="Proteomes" id="UP000295511"/>
    </source>
</evidence>
<dbReference type="Gene3D" id="1.10.260.40">
    <property type="entry name" value="lambda repressor-like DNA-binding domains"/>
    <property type="match status" value="1"/>
</dbReference>
<dbReference type="SUPFAM" id="SSF47413">
    <property type="entry name" value="lambda repressor-like DNA-binding domains"/>
    <property type="match status" value="1"/>
</dbReference>
<evidence type="ECO:0000256" key="1">
    <source>
        <dbReference type="ARBA" id="ARBA00023015"/>
    </source>
</evidence>
<gene>
    <name evidence="5" type="ORF">E1809_18510</name>
</gene>
<dbReference type="AlphaFoldDB" id="A0A4R5KAT0"/>
<organism evidence="5 6">
    <name type="scientific">Arthrobacter terricola</name>
    <dbReference type="NCBI Taxonomy" id="2547396"/>
    <lineage>
        <taxon>Bacteria</taxon>
        <taxon>Bacillati</taxon>
        <taxon>Actinomycetota</taxon>
        <taxon>Actinomycetes</taxon>
        <taxon>Micrococcales</taxon>
        <taxon>Micrococcaceae</taxon>
        <taxon>Arthrobacter</taxon>
    </lineage>
</organism>
<sequence>MTQRIGRSTIREVAREAGVSVTTVSHALSGKGIVAESTRARVIDTARRLRYRPNAVASGLRSNRLGILALVLRPLDTLESFQPEGVDYFLRFAGAASLSALEHGYGLMLLSDPTLPETPSVALAADGFIITEPVENDPVIDLLQTEGIPLLTVGKDLGRPSYDAWIEPNTAKITRQVLHHLEENGARRVAIAVGTDRNSWNISSEASYREWCSERGQEPLILAQRETSGTAGGRAIGEELLGMADRPDAVYCLTGRHAAGLMARLAESGVGTPDDMLLVAGSDSEQTRNSVPPISAVDLEPEVLARAAVAALVKQLGGEPASGQAGTDGRFIIRGSSTRL</sequence>
<dbReference type="SUPFAM" id="SSF53822">
    <property type="entry name" value="Periplasmic binding protein-like I"/>
    <property type="match status" value="1"/>
</dbReference>
<accession>A0A4R5KAT0</accession>
<keyword evidence="1" id="KW-0805">Transcription regulation</keyword>
<dbReference type="InterPro" id="IPR028082">
    <property type="entry name" value="Peripla_BP_I"/>
</dbReference>
<proteinExistence type="predicted"/>
<dbReference type="GO" id="GO:0000976">
    <property type="term" value="F:transcription cis-regulatory region binding"/>
    <property type="evidence" value="ECO:0007669"/>
    <property type="project" value="TreeGrafter"/>
</dbReference>
<evidence type="ECO:0000256" key="2">
    <source>
        <dbReference type="ARBA" id="ARBA00023125"/>
    </source>
</evidence>
<feature type="domain" description="HTH lacI-type" evidence="4">
    <location>
        <begin position="8"/>
        <end position="62"/>
    </location>
</feature>
<dbReference type="Pfam" id="PF00356">
    <property type="entry name" value="LacI"/>
    <property type="match status" value="1"/>
</dbReference>
<dbReference type="InterPro" id="IPR000843">
    <property type="entry name" value="HTH_LacI"/>
</dbReference>
<protein>
    <submittedName>
        <fullName evidence="5">LacI family transcriptional regulator</fullName>
    </submittedName>
</protein>
<dbReference type="PROSITE" id="PS50932">
    <property type="entry name" value="HTH_LACI_2"/>
    <property type="match status" value="1"/>
</dbReference>
<name>A0A4R5KAT0_9MICC</name>